<name>A0AAV5V2P2_9BILA</name>
<dbReference type="AlphaFoldDB" id="A0AAV5V2P2"/>
<dbReference type="EMBL" id="BTSY01000001">
    <property type="protein sequence ID" value="GMT12060.1"/>
    <property type="molecule type" value="Genomic_DNA"/>
</dbReference>
<protein>
    <submittedName>
        <fullName evidence="1">Uncharacterized protein</fullName>
    </submittedName>
</protein>
<sequence>TIGTAEDALRIRIQQVAMRCQMTSTFCSSPVLPHSVRAVRRRLARKGEFEVVFGVGEPLILVSLHVEFKSVEHISVKFIVRLTLISFHQVHLS</sequence>
<keyword evidence="2" id="KW-1185">Reference proteome</keyword>
<evidence type="ECO:0000313" key="1">
    <source>
        <dbReference type="EMBL" id="GMT12060.1"/>
    </source>
</evidence>
<feature type="non-terminal residue" evidence="1">
    <location>
        <position position="93"/>
    </location>
</feature>
<organism evidence="1 2">
    <name type="scientific">Pristionchus fissidentatus</name>
    <dbReference type="NCBI Taxonomy" id="1538716"/>
    <lineage>
        <taxon>Eukaryota</taxon>
        <taxon>Metazoa</taxon>
        <taxon>Ecdysozoa</taxon>
        <taxon>Nematoda</taxon>
        <taxon>Chromadorea</taxon>
        <taxon>Rhabditida</taxon>
        <taxon>Rhabditina</taxon>
        <taxon>Diplogasteromorpha</taxon>
        <taxon>Diplogasteroidea</taxon>
        <taxon>Neodiplogasteridae</taxon>
        <taxon>Pristionchus</taxon>
    </lineage>
</organism>
<accession>A0AAV5V2P2</accession>
<feature type="non-terminal residue" evidence="1">
    <location>
        <position position="1"/>
    </location>
</feature>
<reference evidence="1" key="1">
    <citation type="submission" date="2023-10" db="EMBL/GenBank/DDBJ databases">
        <title>Genome assembly of Pristionchus species.</title>
        <authorList>
            <person name="Yoshida K."/>
            <person name="Sommer R.J."/>
        </authorList>
    </citation>
    <scope>NUCLEOTIDE SEQUENCE</scope>
    <source>
        <strain evidence="1">RS5133</strain>
    </source>
</reference>
<gene>
    <name evidence="1" type="ORF">PFISCL1PPCAC_3357</name>
</gene>
<dbReference type="Proteomes" id="UP001432322">
    <property type="component" value="Unassembled WGS sequence"/>
</dbReference>
<proteinExistence type="predicted"/>
<evidence type="ECO:0000313" key="2">
    <source>
        <dbReference type="Proteomes" id="UP001432322"/>
    </source>
</evidence>
<comment type="caution">
    <text evidence="1">The sequence shown here is derived from an EMBL/GenBank/DDBJ whole genome shotgun (WGS) entry which is preliminary data.</text>
</comment>